<dbReference type="GeneID" id="59341005"/>
<dbReference type="OrthoDB" id="2993351at2759"/>
<feature type="domain" description="CENP-V/GFA" evidence="4">
    <location>
        <begin position="182"/>
        <end position="299"/>
    </location>
</feature>
<dbReference type="InterPro" id="IPR006913">
    <property type="entry name" value="CENP-V/GFA"/>
</dbReference>
<dbReference type="GO" id="GO:0016846">
    <property type="term" value="F:carbon-sulfur lyase activity"/>
    <property type="evidence" value="ECO:0007669"/>
    <property type="project" value="InterPro"/>
</dbReference>
<evidence type="ECO:0000256" key="1">
    <source>
        <dbReference type="ARBA" id="ARBA00005495"/>
    </source>
</evidence>
<dbReference type="Proteomes" id="UP000636479">
    <property type="component" value="Unassembled WGS sequence"/>
</dbReference>
<comment type="caution">
    <text evidence="5">The sequence shown here is derived from an EMBL/GenBank/DDBJ whole genome shotgun (WGS) entry which is preliminary data.</text>
</comment>
<dbReference type="EMBL" id="JACAZF010000001">
    <property type="protein sequence ID" value="KAF7316376.1"/>
    <property type="molecule type" value="Genomic_DNA"/>
</dbReference>
<dbReference type="SUPFAM" id="SSF51316">
    <property type="entry name" value="Mss4-like"/>
    <property type="match status" value="2"/>
</dbReference>
<dbReference type="AlphaFoldDB" id="A0A8H6TGQ4"/>
<name>A0A8H6TGQ4_9AGAR</name>
<dbReference type="RefSeq" id="XP_037226399.1">
    <property type="nucleotide sequence ID" value="XM_037358489.1"/>
</dbReference>
<comment type="similarity">
    <text evidence="1">Belongs to the Gfa family.</text>
</comment>
<accession>A0A8H6TGQ4</accession>
<evidence type="ECO:0000256" key="2">
    <source>
        <dbReference type="ARBA" id="ARBA00022723"/>
    </source>
</evidence>
<evidence type="ECO:0000259" key="4">
    <source>
        <dbReference type="PROSITE" id="PS51891"/>
    </source>
</evidence>
<dbReference type="InterPro" id="IPR052355">
    <property type="entry name" value="CENP-V-like"/>
</dbReference>
<keyword evidence="2" id="KW-0479">Metal-binding</keyword>
<dbReference type="PROSITE" id="PS51891">
    <property type="entry name" value="CENP_V_GFA"/>
    <property type="match status" value="2"/>
</dbReference>
<evidence type="ECO:0000313" key="6">
    <source>
        <dbReference type="Proteomes" id="UP000636479"/>
    </source>
</evidence>
<proteinExistence type="inferred from homology"/>
<gene>
    <name evidence="5" type="ORF">MIND_00156400</name>
</gene>
<keyword evidence="6" id="KW-1185">Reference proteome</keyword>
<dbReference type="PANTHER" id="PTHR28620:SF1">
    <property type="entry name" value="CENP-V_GFA DOMAIN-CONTAINING PROTEIN"/>
    <property type="match status" value="1"/>
</dbReference>
<dbReference type="GO" id="GO:0046872">
    <property type="term" value="F:metal ion binding"/>
    <property type="evidence" value="ECO:0007669"/>
    <property type="project" value="UniProtKB-KW"/>
</dbReference>
<evidence type="ECO:0000256" key="3">
    <source>
        <dbReference type="ARBA" id="ARBA00022833"/>
    </source>
</evidence>
<dbReference type="PANTHER" id="PTHR28620">
    <property type="entry name" value="CENTROMERE PROTEIN V"/>
    <property type="match status" value="1"/>
</dbReference>
<keyword evidence="3" id="KW-0862">Zinc</keyword>
<dbReference type="Gene3D" id="2.170.150.70">
    <property type="match status" value="2"/>
</dbReference>
<evidence type="ECO:0000313" key="5">
    <source>
        <dbReference type="EMBL" id="KAF7316376.1"/>
    </source>
</evidence>
<organism evidence="5 6">
    <name type="scientific">Mycena indigotica</name>
    <dbReference type="NCBI Taxonomy" id="2126181"/>
    <lineage>
        <taxon>Eukaryota</taxon>
        <taxon>Fungi</taxon>
        <taxon>Dikarya</taxon>
        <taxon>Basidiomycota</taxon>
        <taxon>Agaricomycotina</taxon>
        <taxon>Agaricomycetes</taxon>
        <taxon>Agaricomycetidae</taxon>
        <taxon>Agaricales</taxon>
        <taxon>Marasmiineae</taxon>
        <taxon>Mycenaceae</taxon>
        <taxon>Mycena</taxon>
    </lineage>
</organism>
<feature type="domain" description="CENP-V/GFA" evidence="4">
    <location>
        <begin position="55"/>
        <end position="158"/>
    </location>
</feature>
<protein>
    <submittedName>
        <fullName evidence="5">GFA domain-containing protein</fullName>
    </submittedName>
</protein>
<dbReference type="InterPro" id="IPR011057">
    <property type="entry name" value="Mss4-like_sf"/>
</dbReference>
<dbReference type="Pfam" id="PF04828">
    <property type="entry name" value="GFA"/>
    <property type="match status" value="1"/>
</dbReference>
<reference evidence="5" key="1">
    <citation type="submission" date="2020-05" db="EMBL/GenBank/DDBJ databases">
        <title>Mycena genomes resolve the evolution of fungal bioluminescence.</title>
        <authorList>
            <person name="Tsai I.J."/>
        </authorList>
    </citation>
    <scope>NUCLEOTIDE SEQUENCE</scope>
    <source>
        <strain evidence="5">171206Taipei</strain>
    </source>
</reference>
<sequence>MDVDCTQSCYACVEQSKVFSSPRIKTTIFVSRFGNATSVLSRTMTTTSENDSPSLPGNCHCAAFKFSVQLQSSPGVPNALFSCGCPLCSLNACIWAQPFALQVLRGDVSLLKGYRNGTTLHKFCSTCGTSLLCCDAEEPPRVLFVNVRALADFDSSWPVISSSCRKDAPPDALATLETSDHYRGSCCCGGISYTLRIPPIDKTKSCNCSICSRNGVLWTYPPVSAFAIASGVSLAEYTFGRKQVVHAFCSTCAVPVWERFLLPAKAASMGVNVRTIHGLDYRDLPSRVHNGVATLPKYEVG</sequence>